<dbReference type="PROSITE" id="PS50004">
    <property type="entry name" value="C2"/>
    <property type="match status" value="1"/>
</dbReference>
<feature type="compositionally biased region" description="Basic and acidic residues" evidence="1">
    <location>
        <begin position="357"/>
        <end position="369"/>
    </location>
</feature>
<dbReference type="PANTHER" id="PTHR47052:SF3">
    <property type="entry name" value="INGRESSION PROTEIN 1"/>
    <property type="match status" value="1"/>
</dbReference>
<reference evidence="3 4" key="1">
    <citation type="journal article" date="2010" name="Plant Cell">
        <title>The Chlorella variabilis NC64A genome reveals adaptation to photosymbiosis, coevolution with viruses, and cryptic sex.</title>
        <authorList>
            <person name="Blanc G."/>
            <person name="Duncan G."/>
            <person name="Agarkova I."/>
            <person name="Borodovsky M."/>
            <person name="Gurnon J."/>
            <person name="Kuo A."/>
            <person name="Lindquist E."/>
            <person name="Lucas S."/>
            <person name="Pangilinan J."/>
            <person name="Polle J."/>
            <person name="Salamov A."/>
            <person name="Terry A."/>
            <person name="Yamada T."/>
            <person name="Dunigan D.D."/>
            <person name="Grigoriev I.V."/>
            <person name="Claverie J.M."/>
            <person name="Van Etten J.L."/>
        </authorList>
    </citation>
    <scope>NUCLEOTIDE SEQUENCE [LARGE SCALE GENOMIC DNA]</scope>
    <source>
        <strain evidence="3 4">NC64A</strain>
    </source>
</reference>
<dbReference type="SMART" id="SM00239">
    <property type="entry name" value="C2"/>
    <property type="match status" value="1"/>
</dbReference>
<proteinExistence type="predicted"/>
<feature type="region of interest" description="Disordered" evidence="1">
    <location>
        <begin position="334"/>
        <end position="369"/>
    </location>
</feature>
<evidence type="ECO:0000256" key="1">
    <source>
        <dbReference type="SAM" id="MobiDB-lite"/>
    </source>
</evidence>
<name>E1ZIW3_CHLVA</name>
<feature type="compositionally biased region" description="Basic and acidic residues" evidence="1">
    <location>
        <begin position="334"/>
        <end position="349"/>
    </location>
</feature>
<dbReference type="InParanoid" id="E1ZIW3"/>
<dbReference type="CDD" id="cd00030">
    <property type="entry name" value="C2"/>
    <property type="match status" value="1"/>
</dbReference>
<dbReference type="InterPro" id="IPR000008">
    <property type="entry name" value="C2_dom"/>
</dbReference>
<feature type="domain" description="C2" evidence="2">
    <location>
        <begin position="10"/>
        <end position="127"/>
    </location>
</feature>
<protein>
    <recommendedName>
        <fullName evidence="2">C2 domain-containing protein</fullName>
    </recommendedName>
</protein>
<dbReference type="EMBL" id="GL433848">
    <property type="protein sequence ID" value="EFN54404.1"/>
    <property type="molecule type" value="Genomic_DNA"/>
</dbReference>
<accession>E1ZIW3</accession>
<dbReference type="InterPro" id="IPR035892">
    <property type="entry name" value="C2_domain_sf"/>
</dbReference>
<dbReference type="Proteomes" id="UP000008141">
    <property type="component" value="Unassembled WGS sequence"/>
</dbReference>
<gene>
    <name evidence="3" type="ORF">CHLNCDRAFT_135735</name>
</gene>
<keyword evidence="4" id="KW-1185">Reference proteome</keyword>
<dbReference type="RefSeq" id="XP_005846506.1">
    <property type="nucleotide sequence ID" value="XM_005846444.1"/>
</dbReference>
<dbReference type="KEGG" id="cvr:CHLNCDRAFT_135735"/>
<dbReference type="PANTHER" id="PTHR47052">
    <property type="entry name" value="CONSERVED SERINE PROLINE-RICH PROTEIN (AFU_ORTHOLOGUE AFUA_2G01790)"/>
    <property type="match status" value="1"/>
</dbReference>
<dbReference type="Gene3D" id="2.60.40.150">
    <property type="entry name" value="C2 domain"/>
    <property type="match status" value="1"/>
</dbReference>
<dbReference type="Pfam" id="PF00168">
    <property type="entry name" value="C2"/>
    <property type="match status" value="1"/>
</dbReference>
<evidence type="ECO:0000259" key="2">
    <source>
        <dbReference type="PROSITE" id="PS50004"/>
    </source>
</evidence>
<dbReference type="SUPFAM" id="SSF49562">
    <property type="entry name" value="C2 domain (Calcium/lipid-binding domain, CaLB)"/>
    <property type="match status" value="1"/>
</dbReference>
<evidence type="ECO:0000313" key="3">
    <source>
        <dbReference type="EMBL" id="EFN54404.1"/>
    </source>
</evidence>
<organism evidence="4">
    <name type="scientific">Chlorella variabilis</name>
    <name type="common">Green alga</name>
    <dbReference type="NCBI Taxonomy" id="554065"/>
    <lineage>
        <taxon>Eukaryota</taxon>
        <taxon>Viridiplantae</taxon>
        <taxon>Chlorophyta</taxon>
        <taxon>core chlorophytes</taxon>
        <taxon>Trebouxiophyceae</taxon>
        <taxon>Chlorellales</taxon>
        <taxon>Chlorellaceae</taxon>
        <taxon>Chlorella clade</taxon>
        <taxon>Chlorella</taxon>
    </lineage>
</organism>
<dbReference type="AlphaFoldDB" id="E1ZIW3"/>
<dbReference type="OrthoDB" id="513632at2759"/>
<sequence>MATTGLGASPATTGLGSTSAGMGAGTYGRIILTVKSAHNMLDKAWLGKSDPYCVIRLADAEIQTHHVKNAGEHCTWDESFSFNNVSADDTIEFAVYDHNRLLKDAHMGEGSISLRQVFEEGSLETRVPLTTRTGTKDAGEIWVSLRQEGGGAGAGTTGATAGLTAQGATGMGAGYETTATERAPYERREEEYGTTAGAGAVPAVAMQQTTVPVAASTGETQVARQGAEEVCGREYFTKVEDRPVMKERVTRLREHHPVEKEFVVETRATGEERETGERAQEQMGAQERVVEVAQPVVEQPTAEYFSKVEDRPVMKERVSRVREHHPIEKEFVVETRATGEERETGERAQESMGATERVVEVAKPRAPCE</sequence>
<dbReference type="InterPro" id="IPR052981">
    <property type="entry name" value="Ingression_C2_domain"/>
</dbReference>
<dbReference type="eggNOG" id="ENOG502SD9Z">
    <property type="taxonomic scope" value="Eukaryota"/>
</dbReference>
<evidence type="ECO:0000313" key="4">
    <source>
        <dbReference type="Proteomes" id="UP000008141"/>
    </source>
</evidence>
<dbReference type="GeneID" id="17353870"/>